<dbReference type="Proteomes" id="UP000284431">
    <property type="component" value="Unassembled WGS sequence"/>
</dbReference>
<name>A0A413J0A3_9BACE</name>
<organism evidence="1 2">
    <name type="scientific">Bacteroides caccae</name>
    <dbReference type="NCBI Taxonomy" id="47678"/>
    <lineage>
        <taxon>Bacteria</taxon>
        <taxon>Pseudomonadati</taxon>
        <taxon>Bacteroidota</taxon>
        <taxon>Bacteroidia</taxon>
        <taxon>Bacteroidales</taxon>
        <taxon>Bacteroidaceae</taxon>
        <taxon>Bacteroides</taxon>
    </lineage>
</organism>
<protein>
    <submittedName>
        <fullName evidence="1">Uncharacterized protein</fullName>
    </submittedName>
</protein>
<gene>
    <name evidence="1" type="ORF">DXA49_13555</name>
</gene>
<dbReference type="AlphaFoldDB" id="A0A413J0A3"/>
<proteinExistence type="predicted"/>
<sequence>MDFRLWRKSLPSRQASGKLFWVARNISGCRKHNLLLPLGNEFSFVKLCFDLQPHSSASESPRSRIRSVVGAKLWQFILL</sequence>
<dbReference type="EMBL" id="QSCS01000021">
    <property type="protein sequence ID" value="RGY24506.1"/>
    <property type="molecule type" value="Genomic_DNA"/>
</dbReference>
<evidence type="ECO:0000313" key="1">
    <source>
        <dbReference type="EMBL" id="RGY24506.1"/>
    </source>
</evidence>
<reference evidence="1 2" key="1">
    <citation type="submission" date="2018-08" db="EMBL/GenBank/DDBJ databases">
        <title>A genome reference for cultivated species of the human gut microbiota.</title>
        <authorList>
            <person name="Zou Y."/>
            <person name="Xue W."/>
            <person name="Luo G."/>
        </authorList>
    </citation>
    <scope>NUCLEOTIDE SEQUENCE [LARGE SCALE GENOMIC DNA]</scope>
    <source>
        <strain evidence="1 2">OF02-6LB</strain>
    </source>
</reference>
<accession>A0A413J0A3</accession>
<evidence type="ECO:0000313" key="2">
    <source>
        <dbReference type="Proteomes" id="UP000284431"/>
    </source>
</evidence>
<comment type="caution">
    <text evidence="1">The sequence shown here is derived from an EMBL/GenBank/DDBJ whole genome shotgun (WGS) entry which is preliminary data.</text>
</comment>